<dbReference type="AlphaFoldDB" id="A0A3B0WWA4"/>
<protein>
    <submittedName>
        <fullName evidence="1">Uncharacterized protein</fullName>
    </submittedName>
</protein>
<name>A0A3B0WWA4_9ZZZZ</name>
<accession>A0A3B0WWA4</accession>
<gene>
    <name evidence="1" type="ORF">MNBD_GAMMA08-1534</name>
</gene>
<dbReference type="EMBL" id="UOFH01000136">
    <property type="protein sequence ID" value="VAW60318.1"/>
    <property type="molecule type" value="Genomic_DNA"/>
</dbReference>
<evidence type="ECO:0000313" key="1">
    <source>
        <dbReference type="EMBL" id="VAW60318.1"/>
    </source>
</evidence>
<proteinExistence type="predicted"/>
<reference evidence="1" key="1">
    <citation type="submission" date="2018-06" db="EMBL/GenBank/DDBJ databases">
        <authorList>
            <person name="Zhirakovskaya E."/>
        </authorList>
    </citation>
    <scope>NUCLEOTIDE SEQUENCE</scope>
</reference>
<sequence>MLSSASQDLIDGYHFYEQQANSAGSYFLDSLVLRHRFLSYYCECPPEIF</sequence>
<organism evidence="1">
    <name type="scientific">hydrothermal vent metagenome</name>
    <dbReference type="NCBI Taxonomy" id="652676"/>
    <lineage>
        <taxon>unclassified sequences</taxon>
        <taxon>metagenomes</taxon>
        <taxon>ecological metagenomes</taxon>
    </lineage>
</organism>